<keyword evidence="9" id="KW-1185">Reference proteome</keyword>
<accession>A0A1J8NNM5</accession>
<dbReference type="GO" id="GO:0000271">
    <property type="term" value="P:polysaccharide biosynthetic process"/>
    <property type="evidence" value="ECO:0007669"/>
    <property type="project" value="InterPro"/>
</dbReference>
<dbReference type="Pfam" id="PF00535">
    <property type="entry name" value="Glycos_transf_2"/>
    <property type="match status" value="1"/>
</dbReference>
<feature type="transmembrane region" description="Helical" evidence="5">
    <location>
        <begin position="225"/>
        <end position="251"/>
    </location>
</feature>
<evidence type="ECO:0000313" key="8">
    <source>
        <dbReference type="EMBL" id="OIZ95614.1"/>
    </source>
</evidence>
<comment type="caution">
    <text evidence="8">The sequence shown here is derived from an EMBL/GenBank/DDBJ whole genome shotgun (WGS) entry which is preliminary data.</text>
</comment>
<name>A0A1J8NNM5_9COXI</name>
<dbReference type="PANTHER" id="PTHR10859:SF114">
    <property type="entry name" value="DOLICHOL-PHOSPHATE MANNOSYLTRANSFERASE"/>
    <property type="match status" value="1"/>
</dbReference>
<dbReference type="PANTHER" id="PTHR10859">
    <property type="entry name" value="GLYCOSYL TRANSFERASE"/>
    <property type="match status" value="1"/>
</dbReference>
<dbReference type="STRING" id="1225476.A1D18_01645"/>
<gene>
    <name evidence="8" type="ORF">A1D18_01645</name>
</gene>
<dbReference type="AlphaFoldDB" id="A0A1J8NNM5"/>
<sequence>MLTDSYPTILIPAYQPNDNLVALIKSLRDKQPQQRIIVVDDGSDVDKQVIFSKIQTFNIELLRHTKNKGKGQALKTGFQHWLATSHSKELGIVTADADGQHLPQDILHLSTVFMQSPSDLYLGKRTFNQTPIPWRSRFGNKLTKYILRLFSKTILEDTQTGLRVIPRKLLLPLLNSNARGYEFELEMLLIAEEHQVNIQEIPIKTVYLDDNRSSHFNPLIDSIKIYFVFIRFAAISLISAAIDFALFFLTYWLKKNIFLAVLLGRILSATFNFKLNQHLAFKSKNHWLPAALKYTALACFLGLIAYSLITLIHDFGINVYSSKIIAEIALFILSFTIQRFFIFNKVPTLESKY</sequence>
<dbReference type="InterPro" id="IPR001173">
    <property type="entry name" value="Glyco_trans_2-like"/>
</dbReference>
<feature type="transmembrane region" description="Helical" evidence="5">
    <location>
        <begin position="324"/>
        <end position="342"/>
    </location>
</feature>
<evidence type="ECO:0000259" key="6">
    <source>
        <dbReference type="Pfam" id="PF00535"/>
    </source>
</evidence>
<dbReference type="Proteomes" id="UP000183924">
    <property type="component" value="Unassembled WGS sequence"/>
</dbReference>
<dbReference type="InterPro" id="IPR007267">
    <property type="entry name" value="GtrA_DPMS_TM"/>
</dbReference>
<dbReference type="CDD" id="cd04179">
    <property type="entry name" value="DPM_DPG-synthase_like"/>
    <property type="match status" value="1"/>
</dbReference>
<proteinExistence type="predicted"/>
<dbReference type="RefSeq" id="WP_071662085.1">
    <property type="nucleotide sequence ID" value="NZ_LUKY01000030.1"/>
</dbReference>
<feature type="transmembrane region" description="Helical" evidence="5">
    <location>
        <begin position="294"/>
        <end position="312"/>
    </location>
</feature>
<evidence type="ECO:0000256" key="1">
    <source>
        <dbReference type="ARBA" id="ARBA00004141"/>
    </source>
</evidence>
<evidence type="ECO:0000256" key="2">
    <source>
        <dbReference type="ARBA" id="ARBA00022692"/>
    </source>
</evidence>
<dbReference type="GO" id="GO:0016020">
    <property type="term" value="C:membrane"/>
    <property type="evidence" value="ECO:0007669"/>
    <property type="project" value="UniProtKB-SubCell"/>
</dbReference>
<evidence type="ECO:0000256" key="4">
    <source>
        <dbReference type="ARBA" id="ARBA00023136"/>
    </source>
</evidence>
<dbReference type="Gene3D" id="3.90.550.10">
    <property type="entry name" value="Spore Coat Polysaccharide Biosynthesis Protein SpsA, Chain A"/>
    <property type="match status" value="1"/>
</dbReference>
<dbReference type="SUPFAM" id="SSF53448">
    <property type="entry name" value="Nucleotide-diphospho-sugar transferases"/>
    <property type="match status" value="1"/>
</dbReference>
<reference evidence="8 9" key="1">
    <citation type="submission" date="2016-03" db="EMBL/GenBank/DDBJ databases">
        <title>Comparative genomics of Rickettsiella.</title>
        <authorList>
            <person name="Chandler C."/>
            <person name="Wang Y."/>
        </authorList>
    </citation>
    <scope>NUCLEOTIDE SEQUENCE [LARGE SCALE GENOMIC DNA]</scope>
    <source>
        <strain evidence="8 9">RCFS May 2013</strain>
    </source>
</reference>
<keyword evidence="4 5" id="KW-0472">Membrane</keyword>
<evidence type="ECO:0000313" key="9">
    <source>
        <dbReference type="Proteomes" id="UP000183924"/>
    </source>
</evidence>
<comment type="subcellular location">
    <subcellularLocation>
        <location evidence="1">Membrane</location>
        <topology evidence="1">Multi-pass membrane protein</topology>
    </subcellularLocation>
</comment>
<dbReference type="GO" id="GO:0006487">
    <property type="term" value="P:protein N-linked glycosylation"/>
    <property type="evidence" value="ECO:0007669"/>
    <property type="project" value="TreeGrafter"/>
</dbReference>
<feature type="domain" description="Glycosyltransferase 2-like" evidence="6">
    <location>
        <begin position="8"/>
        <end position="160"/>
    </location>
</feature>
<dbReference type="InterPro" id="IPR029044">
    <property type="entry name" value="Nucleotide-diphossugar_trans"/>
</dbReference>
<evidence type="ECO:0000259" key="7">
    <source>
        <dbReference type="Pfam" id="PF04138"/>
    </source>
</evidence>
<dbReference type="Pfam" id="PF04138">
    <property type="entry name" value="GtrA_DPMS_TM"/>
    <property type="match status" value="1"/>
</dbReference>
<keyword evidence="2 5" id="KW-0812">Transmembrane</keyword>
<dbReference type="OrthoDB" id="9808633at2"/>
<feature type="domain" description="GtrA/DPMS transmembrane" evidence="7">
    <location>
        <begin position="231"/>
        <end position="343"/>
    </location>
</feature>
<organism evidence="8 9">
    <name type="scientific">Candidatus Rickettsiella isopodorum</name>
    <dbReference type="NCBI Taxonomy" id="1225476"/>
    <lineage>
        <taxon>Bacteria</taxon>
        <taxon>Pseudomonadati</taxon>
        <taxon>Pseudomonadota</taxon>
        <taxon>Gammaproteobacteria</taxon>
        <taxon>Legionellales</taxon>
        <taxon>Coxiellaceae</taxon>
        <taxon>Rickettsiella</taxon>
    </lineage>
</organism>
<evidence type="ECO:0000256" key="3">
    <source>
        <dbReference type="ARBA" id="ARBA00022989"/>
    </source>
</evidence>
<protein>
    <recommendedName>
        <fullName evidence="10">Glycosyltransferase</fullName>
    </recommendedName>
</protein>
<evidence type="ECO:0000256" key="5">
    <source>
        <dbReference type="SAM" id="Phobius"/>
    </source>
</evidence>
<dbReference type="EMBL" id="LUKY01000030">
    <property type="protein sequence ID" value="OIZ95614.1"/>
    <property type="molecule type" value="Genomic_DNA"/>
</dbReference>
<evidence type="ECO:0008006" key="10">
    <source>
        <dbReference type="Google" id="ProtNLM"/>
    </source>
</evidence>
<keyword evidence="3 5" id="KW-1133">Transmembrane helix</keyword>